<dbReference type="EMBL" id="LGUT01003764">
    <property type="protein sequence ID" value="KOG76959.1"/>
    <property type="molecule type" value="Genomic_DNA"/>
</dbReference>
<dbReference type="Proteomes" id="UP000037020">
    <property type="component" value="Unassembled WGS sequence"/>
</dbReference>
<keyword evidence="1 2" id="KW-0238">DNA-binding</keyword>
<comment type="caution">
    <text evidence="4">The sequence shown here is derived from an EMBL/GenBank/DDBJ whole genome shotgun (WGS) entry which is preliminary data.</text>
</comment>
<name>A0ABR5IUS8_9ACTN</name>
<keyword evidence="5" id="KW-1185">Reference proteome</keyword>
<dbReference type="PROSITE" id="PS50977">
    <property type="entry name" value="HTH_TETR_2"/>
    <property type="match status" value="1"/>
</dbReference>
<accession>A0ABR5IUS8</accession>
<evidence type="ECO:0000313" key="4">
    <source>
        <dbReference type="EMBL" id="KOG76959.1"/>
    </source>
</evidence>
<dbReference type="PANTHER" id="PTHR30055">
    <property type="entry name" value="HTH-TYPE TRANSCRIPTIONAL REGULATOR RUTR"/>
    <property type="match status" value="1"/>
</dbReference>
<protein>
    <recommendedName>
        <fullName evidence="3">HTH tetR-type domain-containing protein</fullName>
    </recommendedName>
</protein>
<dbReference type="PANTHER" id="PTHR30055:SF200">
    <property type="entry name" value="HTH-TYPE TRANSCRIPTIONAL REPRESSOR BDCR"/>
    <property type="match status" value="1"/>
</dbReference>
<evidence type="ECO:0000313" key="5">
    <source>
        <dbReference type="Proteomes" id="UP000037020"/>
    </source>
</evidence>
<proteinExistence type="predicted"/>
<feature type="DNA-binding region" description="H-T-H motif" evidence="2">
    <location>
        <begin position="29"/>
        <end position="48"/>
    </location>
</feature>
<sequence>MKVDDDEARTRVLETAEGLFYERGIHAVGMAEVRDGAEVSLARLYKLYPSKHHLAAAYLQSLIHISD</sequence>
<gene>
    <name evidence="4" type="ORF">ADK38_39615</name>
</gene>
<dbReference type="SUPFAM" id="SSF46689">
    <property type="entry name" value="Homeodomain-like"/>
    <property type="match status" value="1"/>
</dbReference>
<reference evidence="4 5" key="1">
    <citation type="submission" date="2015-07" db="EMBL/GenBank/DDBJ databases">
        <authorList>
            <person name="Ju K.-S."/>
            <person name="Doroghazi J.R."/>
            <person name="Metcalf W.W."/>
        </authorList>
    </citation>
    <scope>NUCLEOTIDE SEQUENCE [LARGE SCALE GENOMIC DNA]</scope>
    <source>
        <strain evidence="4 5">NRRL B-3589</strain>
    </source>
</reference>
<dbReference type="InterPro" id="IPR050109">
    <property type="entry name" value="HTH-type_TetR-like_transc_reg"/>
</dbReference>
<dbReference type="Pfam" id="PF00440">
    <property type="entry name" value="TetR_N"/>
    <property type="match status" value="1"/>
</dbReference>
<organism evidence="4 5">
    <name type="scientific">Streptomyces varsoviensis</name>
    <dbReference type="NCBI Taxonomy" id="67373"/>
    <lineage>
        <taxon>Bacteria</taxon>
        <taxon>Bacillati</taxon>
        <taxon>Actinomycetota</taxon>
        <taxon>Actinomycetes</taxon>
        <taxon>Kitasatosporales</taxon>
        <taxon>Streptomycetaceae</taxon>
        <taxon>Streptomyces</taxon>
    </lineage>
</organism>
<dbReference type="Gene3D" id="1.10.357.10">
    <property type="entry name" value="Tetracycline Repressor, domain 2"/>
    <property type="match status" value="1"/>
</dbReference>
<feature type="domain" description="HTH tetR-type" evidence="3">
    <location>
        <begin position="6"/>
        <end position="66"/>
    </location>
</feature>
<evidence type="ECO:0000256" key="2">
    <source>
        <dbReference type="PROSITE-ProRule" id="PRU00335"/>
    </source>
</evidence>
<dbReference type="InterPro" id="IPR009057">
    <property type="entry name" value="Homeodomain-like_sf"/>
</dbReference>
<evidence type="ECO:0000256" key="1">
    <source>
        <dbReference type="ARBA" id="ARBA00023125"/>
    </source>
</evidence>
<feature type="non-terminal residue" evidence="4">
    <location>
        <position position="67"/>
    </location>
</feature>
<evidence type="ECO:0000259" key="3">
    <source>
        <dbReference type="PROSITE" id="PS50977"/>
    </source>
</evidence>
<dbReference type="InterPro" id="IPR001647">
    <property type="entry name" value="HTH_TetR"/>
</dbReference>